<keyword evidence="1 2" id="KW-0378">Hydrolase</keyword>
<comment type="caution">
    <text evidence="2">The sequence shown here is derived from an EMBL/GenBank/DDBJ whole genome shotgun (WGS) entry which is preliminary data.</text>
</comment>
<gene>
    <name evidence="2" type="ORF">OV287_00260</name>
</gene>
<accession>A0ABT3ZU26</accession>
<dbReference type="SFLD" id="SFLDG01129">
    <property type="entry name" value="C1.5:_HAD__Beta-PGM__Phosphata"/>
    <property type="match status" value="1"/>
</dbReference>
<sequence>MIRLVVTDMDGTLYSWIDYIVPAVEALVSSVERSTDWPRIKIVQALKKVYAKYESNEYPFVLQESEIFTAFPEFGSFDKLIIEPAATAFQDARKKYLQPYPGVIETLEKLKQRGIPVVALTDAPRNPVQVRAKLLKLDQHLDAIYCLPGFEFPKSDDGEKKISRRIEQKDQQGEYRAACKVTELPRDYEKPNPLGLRRICEEMGVSPTETLVVGDALKKDVAVAREVGAVDCWAEYGTYVSLEYKERLEIISAPAITKRHAASILDGDARKNAHPTHRLSHFEQILQIIDGSSGRA</sequence>
<reference evidence="2 3" key="1">
    <citation type="submission" date="2022-11" db="EMBL/GenBank/DDBJ databases">
        <title>Minimal conservation of predation-associated metabolite biosynthetic gene clusters underscores biosynthetic potential of Myxococcota including descriptions for ten novel species: Archangium lansinium sp. nov., Myxococcus landrumus sp. nov., Nannocystis bai.</title>
        <authorList>
            <person name="Ahearne A."/>
            <person name="Stevens C."/>
            <person name="Phillips K."/>
        </authorList>
    </citation>
    <scope>NUCLEOTIDE SEQUENCE [LARGE SCALE GENOMIC DNA]</scope>
    <source>
        <strain evidence="2 3">MIWBW</strain>
    </source>
</reference>
<dbReference type="InterPro" id="IPR023214">
    <property type="entry name" value="HAD_sf"/>
</dbReference>
<dbReference type="RefSeq" id="WP_267531923.1">
    <property type="nucleotide sequence ID" value="NZ_JAPNKA010000001.1"/>
</dbReference>
<dbReference type="SUPFAM" id="SSF56784">
    <property type="entry name" value="HAD-like"/>
    <property type="match status" value="1"/>
</dbReference>
<evidence type="ECO:0000256" key="1">
    <source>
        <dbReference type="ARBA" id="ARBA00022801"/>
    </source>
</evidence>
<dbReference type="Gene3D" id="3.40.50.1000">
    <property type="entry name" value="HAD superfamily/HAD-like"/>
    <property type="match status" value="1"/>
</dbReference>
<proteinExistence type="predicted"/>
<dbReference type="EMBL" id="JAPNKA010000001">
    <property type="protein sequence ID" value="MCY1072900.1"/>
    <property type="molecule type" value="Genomic_DNA"/>
</dbReference>
<dbReference type="GO" id="GO:0016787">
    <property type="term" value="F:hydrolase activity"/>
    <property type="evidence" value="ECO:0007669"/>
    <property type="project" value="UniProtKB-KW"/>
</dbReference>
<dbReference type="InterPro" id="IPR051540">
    <property type="entry name" value="S-2-haloacid_dehalogenase"/>
</dbReference>
<dbReference type="SFLD" id="SFLDS00003">
    <property type="entry name" value="Haloacid_Dehalogenase"/>
    <property type="match status" value="1"/>
</dbReference>
<dbReference type="PANTHER" id="PTHR43316:SF3">
    <property type="entry name" value="HALOACID DEHALOGENASE, TYPE II (AFU_ORTHOLOGUE AFUA_2G07750)-RELATED"/>
    <property type="match status" value="1"/>
</dbReference>
<dbReference type="Pfam" id="PF13242">
    <property type="entry name" value="Hydrolase_like"/>
    <property type="match status" value="1"/>
</dbReference>
<evidence type="ECO:0000313" key="2">
    <source>
        <dbReference type="EMBL" id="MCY1072900.1"/>
    </source>
</evidence>
<protein>
    <submittedName>
        <fullName evidence="2">HAD family hydrolase</fullName>
    </submittedName>
</protein>
<organism evidence="2 3">
    <name type="scientific">Archangium lansingense</name>
    <dbReference type="NCBI Taxonomy" id="2995310"/>
    <lineage>
        <taxon>Bacteria</taxon>
        <taxon>Pseudomonadati</taxon>
        <taxon>Myxococcota</taxon>
        <taxon>Myxococcia</taxon>
        <taxon>Myxococcales</taxon>
        <taxon>Cystobacterineae</taxon>
        <taxon>Archangiaceae</taxon>
        <taxon>Archangium</taxon>
    </lineage>
</organism>
<keyword evidence="3" id="KW-1185">Reference proteome</keyword>
<name>A0ABT3ZU26_9BACT</name>
<dbReference type="InterPro" id="IPR036412">
    <property type="entry name" value="HAD-like_sf"/>
</dbReference>
<dbReference type="Pfam" id="PF00702">
    <property type="entry name" value="Hydrolase"/>
    <property type="match status" value="1"/>
</dbReference>
<dbReference type="Proteomes" id="UP001207654">
    <property type="component" value="Unassembled WGS sequence"/>
</dbReference>
<dbReference type="PROSITE" id="PS01228">
    <property type="entry name" value="COF_1"/>
    <property type="match status" value="1"/>
</dbReference>
<dbReference type="PANTHER" id="PTHR43316">
    <property type="entry name" value="HYDROLASE, HALOACID DELAHOGENASE-RELATED"/>
    <property type="match status" value="1"/>
</dbReference>
<evidence type="ECO:0000313" key="3">
    <source>
        <dbReference type="Proteomes" id="UP001207654"/>
    </source>
</evidence>